<feature type="region of interest" description="Disordered" evidence="2">
    <location>
        <begin position="339"/>
        <end position="362"/>
    </location>
</feature>
<name>A0AAV2RL51_MEGNR</name>
<accession>A0AAV2RL51</accession>
<keyword evidence="4" id="KW-1185">Reference proteome</keyword>
<evidence type="ECO:0000313" key="4">
    <source>
        <dbReference type="Proteomes" id="UP001497623"/>
    </source>
</evidence>
<dbReference type="Proteomes" id="UP001497623">
    <property type="component" value="Unassembled WGS sequence"/>
</dbReference>
<evidence type="ECO:0000256" key="1">
    <source>
        <dbReference type="SAM" id="Coils"/>
    </source>
</evidence>
<keyword evidence="1" id="KW-0175">Coiled coil</keyword>
<sequence>MDTIFGMSPEQGYSRLHDVIEGNNHTQLNFSLGQEKFAPPIFCFPSPPSNSCFGIKLKNKGSLNSLATTRKKENCVFLISHTRLRGHLVLTKNMCPILQRVVYDSNMETNIGRELIVQGIILLPYMKIGCVSNNLQLPVEIVYRKQCNQWMYNKLENTKETVKVVFFGGGEYFVYSVNVPCILNGTSSARQSSAITRYIEDSLYIMTSEYDVGEAEIWNLQNMQKNQKRNIQMLISLILLDQITSNLANLGSIPVLHKPNNGCINDLKVKQEIITERDEFQEELMNAEYNLQECNSKMRSEQDTLQEELKKAQCDLQEYETILPDASVQAKKRPVAVVKPLPPSCPKRSKLDQETGSSRDASVRARVVPNVSNVEPESETRSQGLLEPMVTARAPSSWPSNTNGLNKNVAVSDLISASVSYLEPVCGPCGTEAVTNIAWCSAQCDRPKDTEPSLDPSVGSKVVSFMSRMVSWSKECPQSQPAPLHTTSASMSRTKHCLNYHFCHKWAGLPPSRGRRFLGNITLFGSIKKLKLIFGKKKNYPNKWTGPLLYDLEAKNSKTKMPISQLLLDQIASNFAKLSRLVVLHVGKINKDESLSQTEFRNTSYQVYVMIGTKNRKKSNFSPVPVLGFEVASGHLYQILRNDLKVVISWIRGNPYDWKMFVSNRVVEIQNLTSPRMRKLAKRVWILLDPYIVLIFLIQCEESDVLLDETGIAITGQDLRERERWYHQKCREIASDLPTIYKM</sequence>
<evidence type="ECO:0000256" key="2">
    <source>
        <dbReference type="SAM" id="MobiDB-lite"/>
    </source>
</evidence>
<feature type="coiled-coil region" evidence="1">
    <location>
        <begin position="270"/>
        <end position="322"/>
    </location>
</feature>
<feature type="non-terminal residue" evidence="3">
    <location>
        <position position="743"/>
    </location>
</feature>
<gene>
    <name evidence="3" type="ORF">MNOR_LOCUS25726</name>
</gene>
<dbReference type="EMBL" id="CAXKWB010024898">
    <property type="protein sequence ID" value="CAL4126862.1"/>
    <property type="molecule type" value="Genomic_DNA"/>
</dbReference>
<evidence type="ECO:0000313" key="3">
    <source>
        <dbReference type="EMBL" id="CAL4126862.1"/>
    </source>
</evidence>
<comment type="caution">
    <text evidence="3">The sequence shown here is derived from an EMBL/GenBank/DDBJ whole genome shotgun (WGS) entry which is preliminary data.</text>
</comment>
<protein>
    <submittedName>
        <fullName evidence="3">Uncharacterized protein</fullName>
    </submittedName>
</protein>
<proteinExistence type="predicted"/>
<dbReference type="AlphaFoldDB" id="A0AAV2RL51"/>
<reference evidence="3 4" key="1">
    <citation type="submission" date="2024-05" db="EMBL/GenBank/DDBJ databases">
        <authorList>
            <person name="Wallberg A."/>
        </authorList>
    </citation>
    <scope>NUCLEOTIDE SEQUENCE [LARGE SCALE GENOMIC DNA]</scope>
</reference>
<organism evidence="3 4">
    <name type="scientific">Meganyctiphanes norvegica</name>
    <name type="common">Northern krill</name>
    <name type="synonym">Thysanopoda norvegica</name>
    <dbReference type="NCBI Taxonomy" id="48144"/>
    <lineage>
        <taxon>Eukaryota</taxon>
        <taxon>Metazoa</taxon>
        <taxon>Ecdysozoa</taxon>
        <taxon>Arthropoda</taxon>
        <taxon>Crustacea</taxon>
        <taxon>Multicrustacea</taxon>
        <taxon>Malacostraca</taxon>
        <taxon>Eumalacostraca</taxon>
        <taxon>Eucarida</taxon>
        <taxon>Euphausiacea</taxon>
        <taxon>Euphausiidae</taxon>
        <taxon>Meganyctiphanes</taxon>
    </lineage>
</organism>